<accession>A0A0A0EXH1</accession>
<dbReference type="GO" id="GO:0005886">
    <property type="term" value="C:plasma membrane"/>
    <property type="evidence" value="ECO:0007669"/>
    <property type="project" value="UniProtKB-SubCell"/>
</dbReference>
<dbReference type="Pfam" id="PF02472">
    <property type="entry name" value="ExbD"/>
    <property type="match status" value="1"/>
</dbReference>
<dbReference type="Proteomes" id="UP000029998">
    <property type="component" value="Unassembled WGS sequence"/>
</dbReference>
<protein>
    <recommendedName>
        <fullName evidence="11">Biopolymer transporter ExbD</fullName>
    </recommendedName>
</protein>
<feature type="transmembrane region" description="Helical" evidence="8">
    <location>
        <begin position="16"/>
        <end position="38"/>
    </location>
</feature>
<evidence type="ECO:0000256" key="2">
    <source>
        <dbReference type="ARBA" id="ARBA00005811"/>
    </source>
</evidence>
<name>A0A0A0EXH1_9GAMM</name>
<dbReference type="InterPro" id="IPR003400">
    <property type="entry name" value="ExbD"/>
</dbReference>
<dbReference type="STRING" id="1385517.N800_13165"/>
<dbReference type="AlphaFoldDB" id="A0A0A0EXH1"/>
<keyword evidence="4 7" id="KW-0812">Transmembrane</keyword>
<keyword evidence="5 8" id="KW-1133">Transmembrane helix</keyword>
<evidence type="ECO:0008006" key="11">
    <source>
        <dbReference type="Google" id="ProtNLM"/>
    </source>
</evidence>
<reference evidence="9 10" key="1">
    <citation type="submission" date="2013-08" db="EMBL/GenBank/DDBJ databases">
        <title>Genome sequencing of Lysobacter.</title>
        <authorList>
            <person name="Zhang S."/>
            <person name="Wang G."/>
        </authorList>
    </citation>
    <scope>NUCLEOTIDE SEQUENCE [LARGE SCALE GENOMIC DNA]</scope>
    <source>
        <strain evidence="9 10">GH1-9</strain>
    </source>
</reference>
<sequence>MGLMLRRKPPAKPVELMLVPMIDIFSVMITFLLMTAVFSRISIIQLDLPSAAAGEAVEPQFRLEVMVRKDGLELTNGRDSIAVLPLENGAYPLKQLTLMAANLKGQHIDVDTASVLMAPDVQYDHLVQVMDAIRSTDVATAAANGFTSAPNGSGRVSMFPKIAVGDAP</sequence>
<evidence type="ECO:0000256" key="6">
    <source>
        <dbReference type="ARBA" id="ARBA00023136"/>
    </source>
</evidence>
<comment type="caution">
    <text evidence="9">The sequence shown here is derived from an EMBL/GenBank/DDBJ whole genome shotgun (WGS) entry which is preliminary data.</text>
</comment>
<evidence type="ECO:0000313" key="9">
    <source>
        <dbReference type="EMBL" id="KGM55651.1"/>
    </source>
</evidence>
<dbReference type="EMBL" id="AVPU01000004">
    <property type="protein sequence ID" value="KGM55651.1"/>
    <property type="molecule type" value="Genomic_DNA"/>
</dbReference>
<keyword evidence="7" id="KW-0653">Protein transport</keyword>
<dbReference type="eggNOG" id="COG0848">
    <property type="taxonomic scope" value="Bacteria"/>
</dbReference>
<evidence type="ECO:0000256" key="7">
    <source>
        <dbReference type="RuleBase" id="RU003879"/>
    </source>
</evidence>
<dbReference type="PANTHER" id="PTHR30558:SF3">
    <property type="entry name" value="BIOPOLYMER TRANSPORT PROTEIN EXBD-RELATED"/>
    <property type="match status" value="1"/>
</dbReference>
<gene>
    <name evidence="9" type="ORF">N800_13165</name>
</gene>
<evidence type="ECO:0000256" key="4">
    <source>
        <dbReference type="ARBA" id="ARBA00022692"/>
    </source>
</evidence>
<evidence type="ECO:0000256" key="1">
    <source>
        <dbReference type="ARBA" id="ARBA00004162"/>
    </source>
</evidence>
<comment type="similarity">
    <text evidence="2 7">Belongs to the ExbD/TolR family.</text>
</comment>
<dbReference type="GO" id="GO:0015031">
    <property type="term" value="P:protein transport"/>
    <property type="evidence" value="ECO:0007669"/>
    <property type="project" value="UniProtKB-KW"/>
</dbReference>
<dbReference type="GO" id="GO:0022857">
    <property type="term" value="F:transmembrane transporter activity"/>
    <property type="evidence" value="ECO:0007669"/>
    <property type="project" value="InterPro"/>
</dbReference>
<proteinExistence type="inferred from homology"/>
<keyword evidence="7" id="KW-0813">Transport</keyword>
<dbReference type="PANTHER" id="PTHR30558">
    <property type="entry name" value="EXBD MEMBRANE COMPONENT OF PMF-DRIVEN MACROMOLECULE IMPORT SYSTEM"/>
    <property type="match status" value="1"/>
</dbReference>
<organism evidence="9 10">
    <name type="scientific">Lysobacter daejeonensis GH1-9</name>
    <dbReference type="NCBI Taxonomy" id="1385517"/>
    <lineage>
        <taxon>Bacteria</taxon>
        <taxon>Pseudomonadati</taxon>
        <taxon>Pseudomonadota</taxon>
        <taxon>Gammaproteobacteria</taxon>
        <taxon>Lysobacterales</taxon>
        <taxon>Lysobacteraceae</taxon>
        <taxon>Aerolutibacter</taxon>
    </lineage>
</organism>
<evidence type="ECO:0000313" key="10">
    <source>
        <dbReference type="Proteomes" id="UP000029998"/>
    </source>
</evidence>
<keyword evidence="10" id="KW-1185">Reference proteome</keyword>
<keyword evidence="6 8" id="KW-0472">Membrane</keyword>
<comment type="subcellular location">
    <subcellularLocation>
        <location evidence="1">Cell membrane</location>
        <topology evidence="1">Single-pass membrane protein</topology>
    </subcellularLocation>
    <subcellularLocation>
        <location evidence="7">Cell membrane</location>
        <topology evidence="7">Single-pass type II membrane protein</topology>
    </subcellularLocation>
</comment>
<dbReference type="OrthoDB" id="9150865at2"/>
<evidence type="ECO:0000256" key="8">
    <source>
        <dbReference type="SAM" id="Phobius"/>
    </source>
</evidence>
<evidence type="ECO:0000256" key="5">
    <source>
        <dbReference type="ARBA" id="ARBA00022989"/>
    </source>
</evidence>
<keyword evidence="3" id="KW-1003">Cell membrane</keyword>
<evidence type="ECO:0000256" key="3">
    <source>
        <dbReference type="ARBA" id="ARBA00022475"/>
    </source>
</evidence>
<dbReference type="RefSeq" id="WP_036134992.1">
    <property type="nucleotide sequence ID" value="NZ_AVPU01000004.1"/>
</dbReference>